<dbReference type="EMBL" id="CP031188">
    <property type="protein sequence ID" value="AXG74594.1"/>
    <property type="molecule type" value="Genomic_DNA"/>
</dbReference>
<keyword evidence="3" id="KW-1185">Reference proteome</keyword>
<dbReference type="AlphaFoldDB" id="A0A345HDD4"/>
<evidence type="ECO:0000259" key="1">
    <source>
        <dbReference type="PROSITE" id="PS50112"/>
    </source>
</evidence>
<dbReference type="RefSeq" id="WP_114678352.1">
    <property type="nucleotide sequence ID" value="NZ_CP031188.1"/>
</dbReference>
<organism evidence="2 3">
    <name type="scientific">Flavobacterium arcticum</name>
    <dbReference type="NCBI Taxonomy" id="1784713"/>
    <lineage>
        <taxon>Bacteria</taxon>
        <taxon>Pseudomonadati</taxon>
        <taxon>Bacteroidota</taxon>
        <taxon>Flavobacteriia</taxon>
        <taxon>Flavobacteriales</taxon>
        <taxon>Flavobacteriaceae</taxon>
        <taxon>Flavobacterium</taxon>
    </lineage>
</organism>
<protein>
    <submittedName>
        <fullName evidence="2">PAS domain-containing protein</fullName>
    </submittedName>
</protein>
<dbReference type="CDD" id="cd00130">
    <property type="entry name" value="PAS"/>
    <property type="match status" value="1"/>
</dbReference>
<dbReference type="SUPFAM" id="SSF55785">
    <property type="entry name" value="PYP-like sensor domain (PAS domain)"/>
    <property type="match status" value="1"/>
</dbReference>
<dbReference type="InterPro" id="IPR035965">
    <property type="entry name" value="PAS-like_dom_sf"/>
</dbReference>
<gene>
    <name evidence="2" type="ORF">DVK85_10250</name>
</gene>
<evidence type="ECO:0000313" key="2">
    <source>
        <dbReference type="EMBL" id="AXG74594.1"/>
    </source>
</evidence>
<dbReference type="Gene3D" id="3.30.450.20">
    <property type="entry name" value="PAS domain"/>
    <property type="match status" value="1"/>
</dbReference>
<dbReference type="PROSITE" id="PS50112">
    <property type="entry name" value="PAS"/>
    <property type="match status" value="1"/>
</dbReference>
<reference evidence="2 3" key="1">
    <citation type="submission" date="2018-07" db="EMBL/GenBank/DDBJ databases">
        <title>Complete genome sequence of Flavobacterium arcticum type strain SM1502T.</title>
        <authorList>
            <person name="Li Y."/>
            <person name="Li D.-D."/>
        </authorList>
    </citation>
    <scope>NUCLEOTIDE SEQUENCE [LARGE SCALE GENOMIC DNA]</scope>
    <source>
        <strain evidence="2 3">SM1502</strain>
    </source>
</reference>
<dbReference type="InterPro" id="IPR000014">
    <property type="entry name" value="PAS"/>
</dbReference>
<dbReference type="Pfam" id="PF13426">
    <property type="entry name" value="PAS_9"/>
    <property type="match status" value="1"/>
</dbReference>
<feature type="domain" description="PAS" evidence="1">
    <location>
        <begin position="25"/>
        <end position="65"/>
    </location>
</feature>
<dbReference type="OrthoDB" id="9811889at2"/>
<evidence type="ECO:0000313" key="3">
    <source>
        <dbReference type="Proteomes" id="UP000253951"/>
    </source>
</evidence>
<accession>A0A345HDD4</accession>
<dbReference type="Proteomes" id="UP000253951">
    <property type="component" value="Chromosome"/>
</dbReference>
<sequence length="152" mass="17559">MDRLLGYFSESDNLEENKDHVSIIKEEYFTRLIEYTPAIIYTCDTKGRITYYNKAAAAFWGGKPELGKDFYHTGWTTFTIEGTPLPIEKTPIAMALTHQKSFCDEIILETESGKRFYVECNPKPIFNTSGKMIGLLNFCIDFSKHYTRKNNL</sequence>
<dbReference type="KEGG" id="fat:DVK85_10250"/>
<name>A0A345HDD4_9FLAO</name>
<proteinExistence type="predicted"/>